<name>W7XBB1_TETTS</name>
<evidence type="ECO:0000313" key="1">
    <source>
        <dbReference type="EMBL" id="EWS70961.1"/>
    </source>
</evidence>
<evidence type="ECO:0000313" key="2">
    <source>
        <dbReference type="Proteomes" id="UP000009168"/>
    </source>
</evidence>
<proteinExistence type="predicted"/>
<dbReference type="InParanoid" id="W7XBB1"/>
<sequence>MQNQQYSQQGRYDLGKTKNNMQTALSINNRYQDIDDSIFIDPQLNDLRTNLIAQREYNQTLNILNQNQNLPLQNVSQTSNLQKNQTFQRNYIIYQPQTAFLSDDAPSDWGNGSNTFPEKEDNFQQISQRFQDKSFINDTECKDLKKSKLQHFVKSSDIWREDSSALLNILNEKREELRVFYIKQEEKVQHFFFTLEKVLSQEKSNMIYSIQESLKMNINQVDAMVKQLQTYQEECDKLKEDIALNFTDIIEEMRNEPFNEILKMYTQKLNEFELYTKKSCQSVHMEILTLDFVGASMTTNLPNKWETSFKNNYINKTIQFNTQYANLMKDNLLKPLAKNSSRDKQCFQQTLPHQMSQCQINQTNKIQSQFNLSSGFQQSNSSLSINSKRSNRSASLIQGGNQYFSNNSNTSQVPKSSLQNIQNLIQNNLIDIINPSANINVSNRSNDNGCRNVSQQNRSFKNNSILNTSDQLSNSSQVQLNNSSLNLNKTASLAQKIKTQTIKNSQVQNPQKKKTNSVYTNVLKNMSKNFKGLQLDTSKSVNSQNKIMFTTTNATKKFIDLERNNIENINTINFNFK</sequence>
<dbReference type="EMBL" id="GG662212">
    <property type="protein sequence ID" value="EWS70961.1"/>
    <property type="molecule type" value="Genomic_DNA"/>
</dbReference>
<dbReference type="RefSeq" id="XP_012656517.1">
    <property type="nucleotide sequence ID" value="XM_012801063.1"/>
</dbReference>
<keyword evidence="2" id="KW-1185">Reference proteome</keyword>
<reference evidence="2" key="1">
    <citation type="journal article" date="2006" name="PLoS Biol.">
        <title>Macronuclear genome sequence of the ciliate Tetrahymena thermophila, a model eukaryote.</title>
        <authorList>
            <person name="Eisen J.A."/>
            <person name="Coyne R.S."/>
            <person name="Wu M."/>
            <person name="Wu D."/>
            <person name="Thiagarajan M."/>
            <person name="Wortman J.R."/>
            <person name="Badger J.H."/>
            <person name="Ren Q."/>
            <person name="Amedeo P."/>
            <person name="Jones K.M."/>
            <person name="Tallon L.J."/>
            <person name="Delcher A.L."/>
            <person name="Salzberg S.L."/>
            <person name="Silva J.C."/>
            <person name="Haas B.J."/>
            <person name="Majoros W.H."/>
            <person name="Farzad M."/>
            <person name="Carlton J.M."/>
            <person name="Smith R.K. Jr."/>
            <person name="Garg J."/>
            <person name="Pearlman R.E."/>
            <person name="Karrer K.M."/>
            <person name="Sun L."/>
            <person name="Manning G."/>
            <person name="Elde N.C."/>
            <person name="Turkewitz A.P."/>
            <person name="Asai D.J."/>
            <person name="Wilkes D.E."/>
            <person name="Wang Y."/>
            <person name="Cai H."/>
            <person name="Collins K."/>
            <person name="Stewart B.A."/>
            <person name="Lee S.R."/>
            <person name="Wilamowska K."/>
            <person name="Weinberg Z."/>
            <person name="Ruzzo W.L."/>
            <person name="Wloga D."/>
            <person name="Gaertig J."/>
            <person name="Frankel J."/>
            <person name="Tsao C.-C."/>
            <person name="Gorovsky M.A."/>
            <person name="Keeling P.J."/>
            <person name="Waller R.F."/>
            <person name="Patron N.J."/>
            <person name="Cherry J.M."/>
            <person name="Stover N.A."/>
            <person name="Krieger C.J."/>
            <person name="del Toro C."/>
            <person name="Ryder H.F."/>
            <person name="Williamson S.C."/>
            <person name="Barbeau R.A."/>
            <person name="Hamilton E.P."/>
            <person name="Orias E."/>
        </authorList>
    </citation>
    <scope>NUCLEOTIDE SEQUENCE [LARGE SCALE GENOMIC DNA]</scope>
    <source>
        <strain evidence="2">SB210</strain>
    </source>
</reference>
<gene>
    <name evidence="1" type="ORF">TTHERM_000497789</name>
</gene>
<accession>W7XBB1</accession>
<organism evidence="1 2">
    <name type="scientific">Tetrahymena thermophila (strain SB210)</name>
    <dbReference type="NCBI Taxonomy" id="312017"/>
    <lineage>
        <taxon>Eukaryota</taxon>
        <taxon>Sar</taxon>
        <taxon>Alveolata</taxon>
        <taxon>Ciliophora</taxon>
        <taxon>Intramacronucleata</taxon>
        <taxon>Oligohymenophorea</taxon>
        <taxon>Hymenostomatida</taxon>
        <taxon>Tetrahymenina</taxon>
        <taxon>Tetrahymenidae</taxon>
        <taxon>Tetrahymena</taxon>
    </lineage>
</organism>
<dbReference type="KEGG" id="tet:TTHERM_000497789"/>
<dbReference type="GeneID" id="24439300"/>
<dbReference type="AlphaFoldDB" id="W7XBB1"/>
<dbReference type="Proteomes" id="UP000009168">
    <property type="component" value="Unassembled WGS sequence"/>
</dbReference>
<protein>
    <submittedName>
        <fullName evidence="1">S-antigen protein</fullName>
    </submittedName>
</protein>